<dbReference type="EMBL" id="JAUFQU010000001">
    <property type="protein sequence ID" value="MDN3707264.1"/>
    <property type="molecule type" value="Genomic_DNA"/>
</dbReference>
<protein>
    <submittedName>
        <fullName evidence="2">Uncharacterized protein</fullName>
    </submittedName>
</protein>
<reference evidence="3" key="2">
    <citation type="journal article" date="2019" name="Int. J. Syst. Evol. Microbiol.">
        <title>The Global Catalogue of Microorganisms (GCM) 10K type strain sequencing project: providing services to taxonomists for standard genome sequencing and annotation.</title>
        <authorList>
            <consortium name="The Broad Institute Genomics Platform"/>
            <consortium name="The Broad Institute Genome Sequencing Center for Infectious Disease"/>
            <person name="Wu L."/>
            <person name="Ma J."/>
        </authorList>
    </citation>
    <scope>NUCLEOTIDE SEQUENCE [LARGE SCALE GENOMIC DNA]</scope>
    <source>
        <strain evidence="3">CECT 7184</strain>
    </source>
</reference>
<evidence type="ECO:0000313" key="2">
    <source>
        <dbReference type="EMBL" id="MDN3709050.1"/>
    </source>
</evidence>
<reference evidence="2" key="1">
    <citation type="journal article" date="2014" name="Int. J. Syst. Evol. Microbiol.">
        <title>Complete genome of a new Firmicutes species belonging to the dominant human colonic microbiota ('Ruminococcus bicirculans') reveals two chromosomes and a selective capacity to utilize plant glucans.</title>
        <authorList>
            <consortium name="NISC Comparative Sequencing Program"/>
            <person name="Wegmann U."/>
            <person name="Louis P."/>
            <person name="Goesmann A."/>
            <person name="Henrissat B."/>
            <person name="Duncan S.H."/>
            <person name="Flint H.J."/>
        </authorList>
    </citation>
    <scope>NUCLEOTIDE SEQUENCE</scope>
    <source>
        <strain evidence="2">CECT 7184</strain>
    </source>
</reference>
<organism evidence="2 3">
    <name type="scientific">Paenimyroides ceti</name>
    <dbReference type="NCBI Taxonomy" id="395087"/>
    <lineage>
        <taxon>Bacteria</taxon>
        <taxon>Pseudomonadati</taxon>
        <taxon>Bacteroidota</taxon>
        <taxon>Flavobacteriia</taxon>
        <taxon>Flavobacteriales</taxon>
        <taxon>Flavobacteriaceae</taxon>
        <taxon>Paenimyroides</taxon>
    </lineage>
</organism>
<dbReference type="EMBL" id="JAUFQU010000013">
    <property type="protein sequence ID" value="MDN3709050.1"/>
    <property type="molecule type" value="Genomic_DNA"/>
</dbReference>
<dbReference type="RefSeq" id="WP_290363283.1">
    <property type="nucleotide sequence ID" value="NZ_JAUFQU010000001.1"/>
</dbReference>
<name>A0ABT8CXV2_9FLAO</name>
<comment type="caution">
    <text evidence="2">The sequence shown here is derived from an EMBL/GenBank/DDBJ whole genome shotgun (WGS) entry which is preliminary data.</text>
</comment>
<reference evidence="2" key="3">
    <citation type="submission" date="2023-06" db="EMBL/GenBank/DDBJ databases">
        <authorList>
            <person name="Lucena T."/>
            <person name="Sun Q."/>
        </authorList>
    </citation>
    <scope>NUCLEOTIDE SEQUENCE</scope>
    <source>
        <strain evidence="2">CECT 7184</strain>
    </source>
</reference>
<evidence type="ECO:0000313" key="3">
    <source>
        <dbReference type="Proteomes" id="UP001242368"/>
    </source>
</evidence>
<keyword evidence="3" id="KW-1185">Reference proteome</keyword>
<proteinExistence type="predicted"/>
<gene>
    <name evidence="1" type="ORF">QW060_08960</name>
    <name evidence="2" type="ORF">QW060_18490</name>
</gene>
<dbReference type="Proteomes" id="UP001242368">
    <property type="component" value="Unassembled WGS sequence"/>
</dbReference>
<sequence length="46" mass="5421">MKWTTPLRYRDRIYCTPNPASQRQTLPLLQKLLSTTIILGFQQNSK</sequence>
<accession>A0ABT8CXV2</accession>
<evidence type="ECO:0000313" key="1">
    <source>
        <dbReference type="EMBL" id="MDN3707264.1"/>
    </source>
</evidence>